<evidence type="ECO:0000256" key="1">
    <source>
        <dbReference type="SAM" id="MobiDB-lite"/>
    </source>
</evidence>
<comment type="caution">
    <text evidence="2">The sequence shown here is derived from an EMBL/GenBank/DDBJ whole genome shotgun (WGS) entry which is preliminary data.</text>
</comment>
<feature type="compositionally biased region" description="Basic and acidic residues" evidence="1">
    <location>
        <begin position="8"/>
        <end position="18"/>
    </location>
</feature>
<reference evidence="2" key="1">
    <citation type="submission" date="2022-06" db="EMBL/GenBank/DDBJ databases">
        <authorList>
            <consortium name="SYNGENTA / RWTH Aachen University"/>
        </authorList>
    </citation>
    <scope>NUCLEOTIDE SEQUENCE</scope>
</reference>
<keyword evidence="3" id="KW-1185">Reference proteome</keyword>
<evidence type="ECO:0000313" key="3">
    <source>
        <dbReference type="Proteomes" id="UP001153365"/>
    </source>
</evidence>
<organism evidence="2 3">
    <name type="scientific">Phakopsora pachyrhizi</name>
    <name type="common">Asian soybean rust disease fungus</name>
    <dbReference type="NCBI Taxonomy" id="170000"/>
    <lineage>
        <taxon>Eukaryota</taxon>
        <taxon>Fungi</taxon>
        <taxon>Dikarya</taxon>
        <taxon>Basidiomycota</taxon>
        <taxon>Pucciniomycotina</taxon>
        <taxon>Pucciniomycetes</taxon>
        <taxon>Pucciniales</taxon>
        <taxon>Phakopsoraceae</taxon>
        <taxon>Phakopsora</taxon>
    </lineage>
</organism>
<evidence type="ECO:0000313" key="2">
    <source>
        <dbReference type="EMBL" id="CAH7682386.1"/>
    </source>
</evidence>
<feature type="compositionally biased region" description="Polar residues" evidence="1">
    <location>
        <begin position="25"/>
        <end position="35"/>
    </location>
</feature>
<accession>A0AAV0B9J3</accession>
<feature type="region of interest" description="Disordered" evidence="1">
    <location>
        <begin position="1"/>
        <end position="35"/>
    </location>
</feature>
<dbReference type="AlphaFoldDB" id="A0AAV0B9J3"/>
<dbReference type="Proteomes" id="UP001153365">
    <property type="component" value="Unassembled WGS sequence"/>
</dbReference>
<protein>
    <submittedName>
        <fullName evidence="2">Expressed protein</fullName>
    </submittedName>
</protein>
<name>A0AAV0B9J3_PHAPC</name>
<proteinExistence type="predicted"/>
<gene>
    <name evidence="2" type="ORF">PPACK8108_LOCUS15276</name>
</gene>
<sequence>MSTSYSEYDCHKGNENADRIPGQIGRSQFEQPQNGSFSRIVEQSLQPHQPLAMSPIRVDPLIATTQQQSFRAFSVPVPTEPINLRYQPNPHYRPHPNVHYHQSLGNYDEEDGETLQFVGRQRAYRPTRVVQVRIFAPTLCSSDPISQFCDGMLKRVFLDREAIAYYQARLQHYIFVPVVVAFLGPASLIILQCREELDDVDHSNVWLSHPTIFHSRSRNVSFIFLFSSSETVIPQISPVSRPYAVPHPRLMDHPL</sequence>
<dbReference type="EMBL" id="CALTRL010004049">
    <property type="protein sequence ID" value="CAH7682386.1"/>
    <property type="molecule type" value="Genomic_DNA"/>
</dbReference>